<feature type="active site" description="Proton acceptor; for dehydratase activity" evidence="4">
    <location>
        <position position="727"/>
    </location>
</feature>
<dbReference type="Gene3D" id="3.40.47.10">
    <property type="match status" value="2"/>
</dbReference>
<dbReference type="SUPFAM" id="SSF47336">
    <property type="entry name" value="ACP-like"/>
    <property type="match status" value="1"/>
</dbReference>
<dbReference type="PANTHER" id="PTHR43775:SF37">
    <property type="entry name" value="SI:DKEY-61P9.11"/>
    <property type="match status" value="1"/>
</dbReference>
<keyword evidence="9" id="KW-0012">Acyltransferase</keyword>
<dbReference type="Pfam" id="PF02801">
    <property type="entry name" value="Ketoacyl-synt_C"/>
    <property type="match status" value="2"/>
</dbReference>
<dbReference type="GO" id="GO:0005737">
    <property type="term" value="C:cytoplasm"/>
    <property type="evidence" value="ECO:0007669"/>
    <property type="project" value="TreeGrafter"/>
</dbReference>
<feature type="compositionally biased region" description="Pro residues" evidence="5">
    <location>
        <begin position="1116"/>
        <end position="1129"/>
    </location>
</feature>
<dbReference type="Gene3D" id="1.10.1240.100">
    <property type="match status" value="1"/>
</dbReference>
<dbReference type="Gene3D" id="3.10.129.110">
    <property type="entry name" value="Polyketide synthase dehydratase"/>
    <property type="match status" value="1"/>
</dbReference>
<accession>A0A7G7MGF9</accession>
<dbReference type="Pfam" id="PF00698">
    <property type="entry name" value="Acyl_transf_1"/>
    <property type="match status" value="1"/>
</dbReference>
<dbReference type="InterPro" id="IPR042104">
    <property type="entry name" value="PKS_dehydratase_sf"/>
</dbReference>
<dbReference type="InterPro" id="IPR050091">
    <property type="entry name" value="PKS_NRPS_Biosynth_Enz"/>
</dbReference>
<dbReference type="GO" id="GO:0004315">
    <property type="term" value="F:3-oxoacyl-[acyl-carrier-protein] synthase activity"/>
    <property type="evidence" value="ECO:0007669"/>
    <property type="project" value="InterPro"/>
</dbReference>
<dbReference type="InterPro" id="IPR049551">
    <property type="entry name" value="PKS_DH_C"/>
</dbReference>
<evidence type="ECO:0000256" key="2">
    <source>
        <dbReference type="ARBA" id="ARBA00022553"/>
    </source>
</evidence>
<feature type="region of interest" description="Disordered" evidence="5">
    <location>
        <begin position="1099"/>
        <end position="1132"/>
    </location>
</feature>
<keyword evidence="2" id="KW-0597">Phosphoprotein</keyword>
<feature type="compositionally biased region" description="Basic and acidic residues" evidence="5">
    <location>
        <begin position="1188"/>
        <end position="1199"/>
    </location>
</feature>
<feature type="region of interest" description="Disordered" evidence="5">
    <location>
        <begin position="965"/>
        <end position="984"/>
    </location>
</feature>
<dbReference type="Proteomes" id="UP000515728">
    <property type="component" value="Chromosome"/>
</dbReference>
<dbReference type="Pfam" id="PF00550">
    <property type="entry name" value="PP-binding"/>
    <property type="match status" value="1"/>
</dbReference>
<dbReference type="SMART" id="SM00823">
    <property type="entry name" value="PKS_PP"/>
    <property type="match status" value="1"/>
</dbReference>
<dbReference type="Pfam" id="PF22621">
    <property type="entry name" value="CurL-like_PKS_C"/>
    <property type="match status" value="1"/>
</dbReference>
<evidence type="ECO:0000313" key="10">
    <source>
        <dbReference type="Proteomes" id="UP000515728"/>
    </source>
</evidence>
<feature type="region of interest" description="C-terminal hotdog fold" evidence="4">
    <location>
        <begin position="822"/>
        <end position="969"/>
    </location>
</feature>
<dbReference type="Pfam" id="PF16197">
    <property type="entry name" value="KAsynt_C_assoc"/>
    <property type="match status" value="1"/>
</dbReference>
<dbReference type="InterPro" id="IPR014030">
    <property type="entry name" value="Ketoacyl_synth_N"/>
</dbReference>
<name>A0A7G7MGF9_9PSEU</name>
<dbReference type="CDD" id="cd00833">
    <property type="entry name" value="PKS"/>
    <property type="match status" value="2"/>
</dbReference>
<dbReference type="SMART" id="SM00827">
    <property type="entry name" value="PKS_AT"/>
    <property type="match status" value="1"/>
</dbReference>
<gene>
    <name evidence="9" type="ORF">H6H00_27880</name>
</gene>
<reference evidence="9 10" key="1">
    <citation type="submission" date="2020-08" db="EMBL/GenBank/DDBJ databases">
        <authorList>
            <person name="Mo P."/>
        </authorList>
    </citation>
    <scope>NUCLEOTIDE SEQUENCE [LARGE SCALE GENOMIC DNA]</scope>
    <source>
        <strain evidence="9 10">CGMCC 4.1532</strain>
    </source>
</reference>
<dbReference type="Gene3D" id="3.40.366.10">
    <property type="entry name" value="Malonyl-Coenzyme A Acyl Carrier Protein, domain 2"/>
    <property type="match status" value="1"/>
</dbReference>
<feature type="region of interest" description="N-terminal hotdog fold" evidence="4">
    <location>
        <begin position="694"/>
        <end position="808"/>
    </location>
</feature>
<organism evidence="9 10">
    <name type="scientific">Pseudonocardia petroleophila</name>
    <dbReference type="NCBI Taxonomy" id="37331"/>
    <lineage>
        <taxon>Bacteria</taxon>
        <taxon>Bacillati</taxon>
        <taxon>Actinomycetota</taxon>
        <taxon>Actinomycetes</taxon>
        <taxon>Pseudonocardiales</taxon>
        <taxon>Pseudonocardiaceae</taxon>
        <taxon>Pseudonocardia</taxon>
    </lineage>
</organism>
<dbReference type="Gene3D" id="3.30.70.3290">
    <property type="match status" value="1"/>
</dbReference>
<evidence type="ECO:0000256" key="5">
    <source>
        <dbReference type="SAM" id="MobiDB-lite"/>
    </source>
</evidence>
<keyword evidence="10" id="KW-1185">Reference proteome</keyword>
<evidence type="ECO:0000256" key="1">
    <source>
        <dbReference type="ARBA" id="ARBA00022450"/>
    </source>
</evidence>
<evidence type="ECO:0000256" key="4">
    <source>
        <dbReference type="PROSITE-ProRule" id="PRU01363"/>
    </source>
</evidence>
<dbReference type="SMART" id="SM00826">
    <property type="entry name" value="PKS_DH"/>
    <property type="match status" value="1"/>
</dbReference>
<dbReference type="SUPFAM" id="SSF55048">
    <property type="entry name" value="Probable ACP-binding domain of malonyl-CoA ACP transacylase"/>
    <property type="match status" value="1"/>
</dbReference>
<evidence type="ECO:0000259" key="8">
    <source>
        <dbReference type="PROSITE" id="PS52019"/>
    </source>
</evidence>
<feature type="domain" description="Carrier" evidence="6">
    <location>
        <begin position="1017"/>
        <end position="1092"/>
    </location>
</feature>
<evidence type="ECO:0000256" key="3">
    <source>
        <dbReference type="ARBA" id="ARBA00022679"/>
    </source>
</evidence>
<feature type="compositionally biased region" description="Low complexity" evidence="5">
    <location>
        <begin position="1099"/>
        <end position="1115"/>
    </location>
</feature>
<dbReference type="PROSITE" id="PS50075">
    <property type="entry name" value="CARRIER"/>
    <property type="match status" value="1"/>
</dbReference>
<dbReference type="InterPro" id="IPR006162">
    <property type="entry name" value="Ppantetheine_attach_site"/>
</dbReference>
<dbReference type="InterPro" id="IPR020841">
    <property type="entry name" value="PKS_Beta-ketoAc_synthase_dom"/>
</dbReference>
<feature type="domain" description="Ketosynthase family 3 (KS3)" evidence="7">
    <location>
        <begin position="1199"/>
        <end position="1606"/>
    </location>
</feature>
<dbReference type="SUPFAM" id="SSF53901">
    <property type="entry name" value="Thiolase-like"/>
    <property type="match status" value="2"/>
</dbReference>
<sequence>MNEEQIAVIGLAVRLPGAEDATDLRWLLGRDGVEVDEVPVSRWARELYLGDQGHQGTHHRGAFLQDPFSFDHDAFGLAAEDAVHLDPQQRIMLEVGGRALEDSGYLGVRSRLRAGVFVGARMNSYGFDQGRGLSPDWMIGTATGPVTGRPVPAALWGRSQNFVAAWLSDRFDLSGPSLVVDTACSSSLTSVWLACQSLAAGSCDLAVVGGVDLLLDPLTFVLLSRTGALSPDGLCRTFDERADGYVPGEGAVAVVLKPMAAALADGDHVLGAIAGVGVNNDGATMGVTTPNLEAQVELLTEVYSRLDPRTVQLVEAHGTGTAIGDPIEVRALTEVFGRHRVPRGSVALGSLKRRIGHLHSASGLAGLAKILLGLHEGVLAGTPVEAPNARLRLDTSPFHLPPAAQAWPQAPVRRAAVSAFGFGGTNAHVVAEGVDAAPPSAAARAVEVLALSADSDYALRELVAQWIEFLPTVGAHLADVCATSRVARPHRTARVAVSGTDADGLAAALRRWLLGGGAPDAPRSVPIRPTPAPAPPAWLLALRDAHPAVAEVVGRFEAAVARPLGSFSGRLVEVCAGVALAVALRAVGVPGSAVDLPPGWGPVADFADGRCSLEQALGPVLAAPPAPGGGDLCAELATGDVDAVLAAVVAAAHSAGLDVDWAAHQGGAPFRRRPLPVAQARGRALDLREPLRSPEPGGPVSLDSGSVAEGYVFSRLFGAGEVPIAQHAVYRTLMLPGVAWFDFLRQGAHAAGDRFTGVDDLLFHRPLIPTSATRVVGRVDADGTFVVTDPEGTAPYVSGRYARGPVEPAAPLPLADLLARCGRTHAGSGIYRWLRRIGYHHGRYYRNISWVASLPGGGTLARIEGARQREMNPADVELFPGLLDSVTIAAIDPDDPVFGAADASAFIPLSVDGIRVLGPLDGAAYVRTEVAFWNEHACRVTQVVTDDAGVPLLVLRDISSKRVPADAFGPAPDSSPADTDPRHEIPLGVVSDPTDPAPVDPAPQPVAAQAPVPGGPVAARSPLAVALAWFLRESGTAEEHADTEFLSAGFDSVGLVELSDRLSRDHGLSLYPTVFFEYPTPRQFAEFVVEEAPDLVAAQSRAAAAPPTAASEPATSTPPPAPTTPPTPVPVAAIPAPAAHVTAPQVPAVPEPPTQVAAPQTPATPAPAGPVAGPPAVTPSTTAARAAAAHDEHPTPRPDRDVAVVGLAIRVPTADDLDGMWSLLVEGRDTVGPLPEGRWAEGTARASFLEQVDEFDPAPFRISPREAPLIDPQARIVYETIWQALEDGGRIGERAEGSRTGLWIAYSHDHYHEERARHGVASGRGLGLEAMIPNRLSHLMDWHGPSLVVNTLCSSALVALHSAVQHLRSGDIDTAVIGGVHAAISPEYFASMQEMGALSPHARCATFDDAADGFVPGEGAAAVVLRRVGDARRDGDRVRGVVKGVAVNHGGRTTRYSAPSPKAQRDVITAALADAGVHPDSIGMIEAHGTGTSLGDPIEIDGLTRAWRHHTDRAQFCAIGSVKTNIGHLEPAAGLAGLAKILLALQHDVIPPTLHITRPNQHIRFEETPFYPAAEPVAWPQTGGPRRAALSAFGMGGVNAHVIVEEPPDADERRPPAQESHVLRLTAPTEDGVRALAADHVEHLTRHPDTPLADLAHTATLGRALHRHRVATHATTTDELVEHLRGIATTGLAPGWARPGRPVPAGTPVVRHSGADAPPVAFLFTGQGSQYAGMGHGLYGAEPVFRDAIDECAQHLPGLTDLLYGERSAELTRTDHAQAGIVATQVALVRLLDAWGVRPDLVAGHSVGELTAAWAAGVLTLPDLLRLVERRGTAMNAAPAGGTMAVLHADAATARHLTSAYPDIEVAAHNSPTSTTLAGPADVLAGFREQLTAFNATHGTRFALTPLTVSHAFHSRDMAGAVAPFTDALRETAFAAPRIPFASTVTGALHTPRSAADPATYAAALTQPVLFTEALHALHAEGVHTYWEIGPQPVLGAFTAALPEPHDHVVRATLARGVHDQSHLHHHLTAHHNATGADLDFAGAQRGKDRRATTAPGYPFDRTRFWVTNRTADRKGIDSASA</sequence>
<dbReference type="InterPro" id="IPR016036">
    <property type="entry name" value="Malonyl_transacylase_ACP-bd"/>
</dbReference>
<dbReference type="InterPro" id="IPR009081">
    <property type="entry name" value="PP-bd_ACP"/>
</dbReference>
<dbReference type="InterPro" id="IPR001227">
    <property type="entry name" value="Ac_transferase_dom_sf"/>
</dbReference>
<dbReference type="RefSeq" id="WP_185718622.1">
    <property type="nucleotide sequence ID" value="NZ_BAAAWI010000001.1"/>
</dbReference>
<feature type="compositionally biased region" description="Pro residues" evidence="5">
    <location>
        <begin position="1162"/>
        <end position="1177"/>
    </location>
</feature>
<dbReference type="PANTHER" id="PTHR43775">
    <property type="entry name" value="FATTY ACID SYNTHASE"/>
    <property type="match status" value="1"/>
</dbReference>
<dbReference type="InterPro" id="IPR018201">
    <property type="entry name" value="Ketoacyl_synth_AS"/>
</dbReference>
<keyword evidence="3" id="KW-0808">Transferase</keyword>
<dbReference type="PROSITE" id="PS00606">
    <property type="entry name" value="KS3_1"/>
    <property type="match status" value="1"/>
</dbReference>
<evidence type="ECO:0000259" key="6">
    <source>
        <dbReference type="PROSITE" id="PS50075"/>
    </source>
</evidence>
<protein>
    <submittedName>
        <fullName evidence="9">Acyltransferase domain-containing protein</fullName>
    </submittedName>
</protein>
<dbReference type="InterPro" id="IPR020806">
    <property type="entry name" value="PKS_PP-bd"/>
</dbReference>
<dbReference type="GO" id="GO:0071770">
    <property type="term" value="P:DIM/DIP cell wall layer assembly"/>
    <property type="evidence" value="ECO:0007669"/>
    <property type="project" value="TreeGrafter"/>
</dbReference>
<dbReference type="GO" id="GO:0004312">
    <property type="term" value="F:fatty acid synthase activity"/>
    <property type="evidence" value="ECO:0007669"/>
    <property type="project" value="TreeGrafter"/>
</dbReference>
<dbReference type="PROSITE" id="PS52019">
    <property type="entry name" value="PKS_MFAS_DH"/>
    <property type="match status" value="1"/>
</dbReference>
<dbReference type="PROSITE" id="PS00012">
    <property type="entry name" value="PHOSPHOPANTETHEINE"/>
    <property type="match status" value="1"/>
</dbReference>
<feature type="domain" description="PKS/mFAS DH" evidence="8">
    <location>
        <begin position="694"/>
        <end position="969"/>
    </location>
</feature>
<feature type="compositionally biased region" description="Low complexity" evidence="5">
    <location>
        <begin position="1178"/>
        <end position="1187"/>
    </location>
</feature>
<dbReference type="EMBL" id="CP060131">
    <property type="protein sequence ID" value="QNG51870.1"/>
    <property type="molecule type" value="Genomic_DNA"/>
</dbReference>
<dbReference type="PROSITE" id="PS52004">
    <property type="entry name" value="KS3_2"/>
    <property type="match status" value="2"/>
</dbReference>
<dbReference type="InterPro" id="IPR049900">
    <property type="entry name" value="PKS_mFAS_DH"/>
</dbReference>
<dbReference type="InterPro" id="IPR014031">
    <property type="entry name" value="Ketoacyl_synth_C"/>
</dbReference>
<feature type="domain" description="Ketosynthase family 3 (KS3)" evidence="7">
    <location>
        <begin position="3"/>
        <end position="433"/>
    </location>
</feature>
<proteinExistence type="predicted"/>
<keyword evidence="1" id="KW-0596">Phosphopantetheine</keyword>
<dbReference type="GO" id="GO:0031177">
    <property type="term" value="F:phosphopantetheine binding"/>
    <property type="evidence" value="ECO:0007669"/>
    <property type="project" value="InterPro"/>
</dbReference>
<feature type="region of interest" description="Disordered" evidence="5">
    <location>
        <begin position="1144"/>
        <end position="1199"/>
    </location>
</feature>
<dbReference type="Pfam" id="PF00109">
    <property type="entry name" value="ketoacyl-synt"/>
    <property type="match status" value="2"/>
</dbReference>
<dbReference type="Gene3D" id="1.10.1200.10">
    <property type="entry name" value="ACP-like"/>
    <property type="match status" value="1"/>
</dbReference>
<dbReference type="KEGG" id="ppel:H6H00_27880"/>
<dbReference type="InterPro" id="IPR020807">
    <property type="entry name" value="PKS_DH"/>
</dbReference>
<dbReference type="InterPro" id="IPR032821">
    <property type="entry name" value="PKS_assoc"/>
</dbReference>
<evidence type="ECO:0000259" key="7">
    <source>
        <dbReference type="PROSITE" id="PS52004"/>
    </source>
</evidence>
<dbReference type="SMART" id="SM01294">
    <property type="entry name" value="PKS_PP_betabranch"/>
    <property type="match status" value="1"/>
</dbReference>
<dbReference type="SMART" id="SM00825">
    <property type="entry name" value="PKS_KS"/>
    <property type="match status" value="2"/>
</dbReference>
<dbReference type="InterPro" id="IPR014043">
    <property type="entry name" value="Acyl_transferase_dom"/>
</dbReference>
<dbReference type="InterPro" id="IPR016035">
    <property type="entry name" value="Acyl_Trfase/lysoPLipase"/>
</dbReference>
<dbReference type="GO" id="GO:0005886">
    <property type="term" value="C:plasma membrane"/>
    <property type="evidence" value="ECO:0007669"/>
    <property type="project" value="TreeGrafter"/>
</dbReference>
<evidence type="ECO:0000313" key="9">
    <source>
        <dbReference type="EMBL" id="QNG51870.1"/>
    </source>
</evidence>
<dbReference type="InterPro" id="IPR036736">
    <property type="entry name" value="ACP-like_sf"/>
</dbReference>
<feature type="active site" description="Proton donor; for dehydratase activity" evidence="4">
    <location>
        <position position="884"/>
    </location>
</feature>
<dbReference type="Pfam" id="PF14765">
    <property type="entry name" value="PS-DH"/>
    <property type="match status" value="1"/>
</dbReference>
<dbReference type="SUPFAM" id="SSF52151">
    <property type="entry name" value="FabD/lysophospholipase-like"/>
    <property type="match status" value="1"/>
</dbReference>
<dbReference type="InterPro" id="IPR016039">
    <property type="entry name" value="Thiolase-like"/>
</dbReference>
<dbReference type="GO" id="GO:0006633">
    <property type="term" value="P:fatty acid biosynthetic process"/>
    <property type="evidence" value="ECO:0007669"/>
    <property type="project" value="InterPro"/>
</dbReference>